<evidence type="ECO:0000313" key="2">
    <source>
        <dbReference type="Proteomes" id="UP000828390"/>
    </source>
</evidence>
<sequence length="92" mass="10376">MVGRELIALESLRIPTLASILQCSLHVNGLLKKEYMDNLGFLVDEIYLLLGDVITKDNLQRAEMSLAKFQLSFQMLYGPKNVDLMFTTLGVI</sequence>
<proteinExistence type="predicted"/>
<evidence type="ECO:0000313" key="1">
    <source>
        <dbReference type="EMBL" id="KAH3746333.1"/>
    </source>
</evidence>
<dbReference type="EMBL" id="JAIWYP010000010">
    <property type="protein sequence ID" value="KAH3746333.1"/>
    <property type="molecule type" value="Genomic_DNA"/>
</dbReference>
<reference evidence="1" key="2">
    <citation type="submission" date="2020-11" db="EMBL/GenBank/DDBJ databases">
        <authorList>
            <person name="McCartney M.A."/>
            <person name="Auch B."/>
            <person name="Kono T."/>
            <person name="Mallez S."/>
            <person name="Becker A."/>
            <person name="Gohl D.M."/>
            <person name="Silverstein K.A.T."/>
            <person name="Koren S."/>
            <person name="Bechman K.B."/>
            <person name="Herman A."/>
            <person name="Abrahante J.E."/>
            <person name="Garbe J."/>
        </authorList>
    </citation>
    <scope>NUCLEOTIDE SEQUENCE</scope>
    <source>
        <strain evidence="1">Duluth1</strain>
        <tissue evidence="1">Whole animal</tissue>
    </source>
</reference>
<name>A0A9D4I3N1_DREPO</name>
<accession>A0A9D4I3N1</accession>
<gene>
    <name evidence="1" type="ORF">DPMN_180740</name>
</gene>
<dbReference type="Proteomes" id="UP000828390">
    <property type="component" value="Unassembled WGS sequence"/>
</dbReference>
<protein>
    <submittedName>
        <fullName evidence="1">Uncharacterized protein</fullName>
    </submittedName>
</protein>
<reference evidence="1" key="1">
    <citation type="journal article" date="2019" name="bioRxiv">
        <title>The Genome of the Zebra Mussel, Dreissena polymorpha: A Resource for Invasive Species Research.</title>
        <authorList>
            <person name="McCartney M.A."/>
            <person name="Auch B."/>
            <person name="Kono T."/>
            <person name="Mallez S."/>
            <person name="Zhang Y."/>
            <person name="Obille A."/>
            <person name="Becker A."/>
            <person name="Abrahante J.E."/>
            <person name="Garbe J."/>
            <person name="Badalamenti J.P."/>
            <person name="Herman A."/>
            <person name="Mangelson H."/>
            <person name="Liachko I."/>
            <person name="Sullivan S."/>
            <person name="Sone E.D."/>
            <person name="Koren S."/>
            <person name="Silverstein K.A.T."/>
            <person name="Beckman K.B."/>
            <person name="Gohl D.M."/>
        </authorList>
    </citation>
    <scope>NUCLEOTIDE SEQUENCE</scope>
    <source>
        <strain evidence="1">Duluth1</strain>
        <tissue evidence="1">Whole animal</tissue>
    </source>
</reference>
<dbReference type="AlphaFoldDB" id="A0A9D4I3N1"/>
<comment type="caution">
    <text evidence="1">The sequence shown here is derived from an EMBL/GenBank/DDBJ whole genome shotgun (WGS) entry which is preliminary data.</text>
</comment>
<keyword evidence="2" id="KW-1185">Reference proteome</keyword>
<organism evidence="1 2">
    <name type="scientific">Dreissena polymorpha</name>
    <name type="common">Zebra mussel</name>
    <name type="synonym">Mytilus polymorpha</name>
    <dbReference type="NCBI Taxonomy" id="45954"/>
    <lineage>
        <taxon>Eukaryota</taxon>
        <taxon>Metazoa</taxon>
        <taxon>Spiralia</taxon>
        <taxon>Lophotrochozoa</taxon>
        <taxon>Mollusca</taxon>
        <taxon>Bivalvia</taxon>
        <taxon>Autobranchia</taxon>
        <taxon>Heteroconchia</taxon>
        <taxon>Euheterodonta</taxon>
        <taxon>Imparidentia</taxon>
        <taxon>Neoheterodontei</taxon>
        <taxon>Myida</taxon>
        <taxon>Dreissenoidea</taxon>
        <taxon>Dreissenidae</taxon>
        <taxon>Dreissena</taxon>
    </lineage>
</organism>